<dbReference type="Pfam" id="PF02517">
    <property type="entry name" value="Rce1-like"/>
    <property type="match status" value="1"/>
</dbReference>
<keyword evidence="1" id="KW-1133">Transmembrane helix</keyword>
<organism evidence="3 4">
    <name type="scientific">Pseudomonas kilonensis</name>
    <dbReference type="NCBI Taxonomy" id="132476"/>
    <lineage>
        <taxon>Bacteria</taxon>
        <taxon>Pseudomonadati</taxon>
        <taxon>Pseudomonadota</taxon>
        <taxon>Gammaproteobacteria</taxon>
        <taxon>Pseudomonadales</taxon>
        <taxon>Pseudomonadaceae</taxon>
        <taxon>Pseudomonas</taxon>
    </lineage>
</organism>
<feature type="transmembrane region" description="Helical" evidence="1">
    <location>
        <begin position="25"/>
        <end position="46"/>
    </location>
</feature>
<dbReference type="AlphaFoldDB" id="A0A0F4XUE7"/>
<dbReference type="GO" id="GO:0080120">
    <property type="term" value="P:CAAX-box protein maturation"/>
    <property type="evidence" value="ECO:0007669"/>
    <property type="project" value="UniProtKB-ARBA"/>
</dbReference>
<protein>
    <submittedName>
        <fullName evidence="3">Membrane protein</fullName>
    </submittedName>
</protein>
<evidence type="ECO:0000313" key="4">
    <source>
        <dbReference type="Proteomes" id="UP000033662"/>
    </source>
</evidence>
<name>A0A0F4XUE7_9PSED</name>
<feature type="transmembrane region" description="Helical" evidence="1">
    <location>
        <begin position="167"/>
        <end position="187"/>
    </location>
</feature>
<dbReference type="PATRIC" id="fig|132476.4.peg.2292"/>
<feature type="transmembrane region" description="Helical" evidence="1">
    <location>
        <begin position="193"/>
        <end position="219"/>
    </location>
</feature>
<sequence length="241" mass="26588">MTNLCAAPEFAPAATLPPYRFFPRLGMFVLATLIVFLAAVPEVLFIPADMQAYLTFTTTSGITALVLLALFVLQYRADARTQWRGHYIGKPLRWGALGIVGSYLFFGVAILVLGLPREVFMAELLDGLNHWQATIKIASLIVLPPIAEELFFRHYMLRLFPYENSRAWTWIAIIVTSAIFAGMHIQYGNWITVALIFACGGVFAIARVVSGGLLVPVLLHALAEMVALTTDKSFSLMGLYG</sequence>
<accession>A0A0F4XUE7</accession>
<proteinExistence type="predicted"/>
<evidence type="ECO:0000256" key="1">
    <source>
        <dbReference type="SAM" id="Phobius"/>
    </source>
</evidence>
<reference evidence="3 4" key="1">
    <citation type="submission" date="2015-03" db="EMBL/GenBank/DDBJ databases">
        <title>Pseudomonas fluorescens 1855-344 Genome sequencing and assembly.</title>
        <authorList>
            <person name="Eng W.W.H."/>
            <person name="Gan H.M."/>
            <person name="Savka M.A."/>
        </authorList>
    </citation>
    <scope>NUCLEOTIDE SEQUENCE [LARGE SCALE GENOMIC DNA]</scope>
    <source>
        <strain evidence="3 4">1855-344</strain>
    </source>
</reference>
<dbReference type="GO" id="GO:0004175">
    <property type="term" value="F:endopeptidase activity"/>
    <property type="evidence" value="ECO:0007669"/>
    <property type="project" value="UniProtKB-ARBA"/>
</dbReference>
<dbReference type="EMBL" id="JZXC01000002">
    <property type="protein sequence ID" value="KKA09549.1"/>
    <property type="molecule type" value="Genomic_DNA"/>
</dbReference>
<feature type="transmembrane region" description="Helical" evidence="1">
    <location>
        <begin position="52"/>
        <end position="73"/>
    </location>
</feature>
<feature type="transmembrane region" description="Helical" evidence="1">
    <location>
        <begin position="94"/>
        <end position="115"/>
    </location>
</feature>
<feature type="domain" description="CAAX prenyl protease 2/Lysostaphin resistance protein A-like" evidence="2">
    <location>
        <begin position="133"/>
        <end position="224"/>
    </location>
</feature>
<dbReference type="Proteomes" id="UP000033662">
    <property type="component" value="Unassembled WGS sequence"/>
</dbReference>
<comment type="caution">
    <text evidence="3">The sequence shown here is derived from an EMBL/GenBank/DDBJ whole genome shotgun (WGS) entry which is preliminary data.</text>
</comment>
<gene>
    <name evidence="3" type="ORF">VP02_03255</name>
</gene>
<dbReference type="InterPro" id="IPR003675">
    <property type="entry name" value="Rce1/LyrA-like_dom"/>
</dbReference>
<evidence type="ECO:0000313" key="3">
    <source>
        <dbReference type="EMBL" id="KKA09549.1"/>
    </source>
</evidence>
<evidence type="ECO:0000259" key="2">
    <source>
        <dbReference type="Pfam" id="PF02517"/>
    </source>
</evidence>
<keyword evidence="1" id="KW-0472">Membrane</keyword>
<keyword evidence="1" id="KW-0812">Transmembrane</keyword>